<dbReference type="Proteomes" id="UP000326202">
    <property type="component" value="Chromosome"/>
</dbReference>
<evidence type="ECO:0000256" key="2">
    <source>
        <dbReference type="ARBA" id="ARBA00013079"/>
    </source>
</evidence>
<evidence type="ECO:0000256" key="5">
    <source>
        <dbReference type="ARBA" id="ARBA00044877"/>
    </source>
</evidence>
<dbReference type="SUPFAM" id="SSF56209">
    <property type="entry name" value="Nitrile hydratase alpha chain"/>
    <property type="match status" value="1"/>
</dbReference>
<dbReference type="RefSeq" id="WP_151178166.1">
    <property type="nucleotide sequence ID" value="NZ_CP042906.1"/>
</dbReference>
<evidence type="ECO:0000256" key="6">
    <source>
        <dbReference type="PIRSR" id="PIRSR001426-1"/>
    </source>
</evidence>
<name>A0A5J6MPE0_9PROT</name>
<feature type="domain" description="Nitrile hydratase alpha/Thiocyanate hydrolase gamma" evidence="8">
    <location>
        <begin position="25"/>
        <end position="204"/>
    </location>
</feature>
<feature type="binding site" evidence="6">
    <location>
        <position position="118"/>
    </location>
    <ligand>
        <name>Fe(3+)</name>
        <dbReference type="ChEBI" id="CHEBI:29034"/>
    </ligand>
</feature>
<comment type="similarity">
    <text evidence="1">Belongs to the nitrile hydratase subunit alpha family.</text>
</comment>
<evidence type="ECO:0000313" key="9">
    <source>
        <dbReference type="EMBL" id="QEX17960.1"/>
    </source>
</evidence>
<sequence length="217" mass="23948">MPAHDHDHDHDHTPIQAGDQPPGYYEIMETAIRELLVEKGLIKAGEIRRQVEVLDSRNPALGAKVVARAWVDPGFRARLLANGRAGCEELGISFYDDTQLIVLENTDKVHNLIVCTLCSCYPRPVLGLPPDWYKAKPYRARAVIEPRAVLAEFGTHIPDDVEIRVSDSTATIRFLVLPQRPEGTEDFNEEQLAALVTRDAMIGVVPVELPAAGGAVQ</sequence>
<accession>A0A5J6MPE0</accession>
<keyword evidence="4" id="KW-0456">Lyase</keyword>
<reference evidence="9 10" key="1">
    <citation type="submission" date="2019-08" db="EMBL/GenBank/DDBJ databases">
        <title>Hyperibacter terrae gen. nov., sp. nov. and Hyperibacter viscosus sp. nov., two new members in the family Rhodospirillaceae isolated from the rhizosphere of Hypericum perforatum.</title>
        <authorList>
            <person name="Noviana Z."/>
        </authorList>
    </citation>
    <scope>NUCLEOTIDE SEQUENCE [LARGE SCALE GENOMIC DNA]</scope>
    <source>
        <strain evidence="9 10">R5913</strain>
    </source>
</reference>
<dbReference type="InterPro" id="IPR023900">
    <property type="entry name" value="CN_Hdrtase_asu/SCN_Hdrlase_gsu"/>
</dbReference>
<dbReference type="InterPro" id="IPR018141">
    <property type="entry name" value="Nitrile_hydratase_asu"/>
</dbReference>
<keyword evidence="10" id="KW-1185">Reference proteome</keyword>
<dbReference type="GO" id="GO:0018822">
    <property type="term" value="F:nitrile hydratase activity"/>
    <property type="evidence" value="ECO:0007669"/>
    <property type="project" value="UniProtKB-EC"/>
</dbReference>
<dbReference type="NCBIfam" id="TIGR01323">
    <property type="entry name" value="nitrile_alph"/>
    <property type="match status" value="1"/>
</dbReference>
<feature type="compositionally biased region" description="Basic and acidic residues" evidence="7">
    <location>
        <begin position="1"/>
        <end position="13"/>
    </location>
</feature>
<dbReference type="EC" id="4.2.1.84" evidence="2"/>
<evidence type="ECO:0000256" key="4">
    <source>
        <dbReference type="ARBA" id="ARBA00023239"/>
    </source>
</evidence>
<dbReference type="InterPro" id="IPR036648">
    <property type="entry name" value="CN_Hdrase_a/SCN_Hdrase_g_sf"/>
</dbReference>
<evidence type="ECO:0000313" key="10">
    <source>
        <dbReference type="Proteomes" id="UP000326202"/>
    </source>
</evidence>
<dbReference type="InterPro" id="IPR004232">
    <property type="entry name" value="CN_Hdrtase_a/SCN_Hdrlase_g"/>
</dbReference>
<evidence type="ECO:0000256" key="7">
    <source>
        <dbReference type="SAM" id="MobiDB-lite"/>
    </source>
</evidence>
<proteinExistence type="inferred from homology"/>
<feature type="region of interest" description="Disordered" evidence="7">
    <location>
        <begin position="1"/>
        <end position="22"/>
    </location>
</feature>
<dbReference type="Gene3D" id="3.90.330.10">
    <property type="entry name" value="Nitrile hydratase alpha /Thiocyanate hydrolase gamma"/>
    <property type="match status" value="1"/>
</dbReference>
<comment type="catalytic activity">
    <reaction evidence="5">
        <text>an aliphatic primary amide = an aliphatic nitrile + H2O</text>
        <dbReference type="Rhea" id="RHEA:12673"/>
        <dbReference type="ChEBI" id="CHEBI:15377"/>
        <dbReference type="ChEBI" id="CHEBI:65285"/>
        <dbReference type="ChEBI" id="CHEBI:80291"/>
        <dbReference type="EC" id="4.2.1.84"/>
    </reaction>
</comment>
<protein>
    <recommendedName>
        <fullName evidence="2">nitrile hydratase</fullName>
        <ecNumber evidence="2">4.2.1.84</ecNumber>
    </recommendedName>
</protein>
<organism evidence="9 10">
    <name type="scientific">Hypericibacter terrae</name>
    <dbReference type="NCBI Taxonomy" id="2602015"/>
    <lineage>
        <taxon>Bacteria</taxon>
        <taxon>Pseudomonadati</taxon>
        <taxon>Pseudomonadota</taxon>
        <taxon>Alphaproteobacteria</taxon>
        <taxon>Rhodospirillales</taxon>
        <taxon>Dongiaceae</taxon>
        <taxon>Hypericibacter</taxon>
    </lineage>
</organism>
<dbReference type="EMBL" id="CP042906">
    <property type="protein sequence ID" value="QEX17960.1"/>
    <property type="molecule type" value="Genomic_DNA"/>
</dbReference>
<evidence type="ECO:0000256" key="3">
    <source>
        <dbReference type="ARBA" id="ARBA00022723"/>
    </source>
</evidence>
<evidence type="ECO:0000259" key="8">
    <source>
        <dbReference type="Pfam" id="PF02979"/>
    </source>
</evidence>
<gene>
    <name evidence="9" type="primary">nthA</name>
    <name evidence="9" type="ORF">FRZ44_32640</name>
</gene>
<feature type="binding site" evidence="6">
    <location>
        <position position="119"/>
    </location>
    <ligand>
        <name>Fe(3+)</name>
        <dbReference type="ChEBI" id="CHEBI:29034"/>
    </ligand>
</feature>
<keyword evidence="3 6" id="KW-0479">Metal-binding</keyword>
<dbReference type="PIRSF" id="PIRSF001426">
    <property type="entry name" value="NHase_alpha"/>
    <property type="match status" value="1"/>
</dbReference>
<keyword evidence="6" id="KW-0408">Iron</keyword>
<dbReference type="KEGG" id="htq:FRZ44_32640"/>
<dbReference type="OrthoDB" id="528553at2"/>
<evidence type="ECO:0000256" key="1">
    <source>
        <dbReference type="ARBA" id="ARBA00009363"/>
    </source>
</evidence>
<dbReference type="AlphaFoldDB" id="A0A5J6MPE0"/>
<dbReference type="GO" id="GO:0046914">
    <property type="term" value="F:transition metal ion binding"/>
    <property type="evidence" value="ECO:0007669"/>
    <property type="project" value="InterPro"/>
</dbReference>
<feature type="binding site" evidence="6">
    <location>
        <position position="120"/>
    </location>
    <ligand>
        <name>Fe(3+)</name>
        <dbReference type="ChEBI" id="CHEBI:29034"/>
    </ligand>
</feature>
<feature type="binding site" evidence="6">
    <location>
        <position position="115"/>
    </location>
    <ligand>
        <name>Fe(3+)</name>
        <dbReference type="ChEBI" id="CHEBI:29034"/>
    </ligand>
</feature>
<dbReference type="Pfam" id="PF02979">
    <property type="entry name" value="NHase_alpha"/>
    <property type="match status" value="1"/>
</dbReference>